<feature type="domain" description="Methyltransferase type 11" evidence="1">
    <location>
        <begin position="71"/>
        <end position="163"/>
    </location>
</feature>
<accession>A0A5P2XJR6</accession>
<evidence type="ECO:0000259" key="1">
    <source>
        <dbReference type="Pfam" id="PF08241"/>
    </source>
</evidence>
<dbReference type="GO" id="GO:0017000">
    <property type="term" value="P:antibiotic biosynthetic process"/>
    <property type="evidence" value="ECO:0007669"/>
    <property type="project" value="UniProtKB-ARBA"/>
</dbReference>
<dbReference type="PANTHER" id="PTHR43861">
    <property type="entry name" value="TRANS-ACONITATE 2-METHYLTRANSFERASE-RELATED"/>
    <property type="match status" value="1"/>
</dbReference>
<evidence type="ECO:0000313" key="3">
    <source>
        <dbReference type="Proteomes" id="UP000326505"/>
    </source>
</evidence>
<dbReference type="KEGG" id="sspb:CP982_35365"/>
<name>A0A5P2XJR6_STRST</name>
<dbReference type="GO" id="GO:0032259">
    <property type="term" value="P:methylation"/>
    <property type="evidence" value="ECO:0007669"/>
    <property type="project" value="UniProtKB-KW"/>
</dbReference>
<dbReference type="CDD" id="cd02440">
    <property type="entry name" value="AdoMet_MTases"/>
    <property type="match status" value="1"/>
</dbReference>
<dbReference type="OrthoDB" id="9765084at2"/>
<dbReference type="InterPro" id="IPR029063">
    <property type="entry name" value="SAM-dependent_MTases_sf"/>
</dbReference>
<dbReference type="SUPFAM" id="SSF53335">
    <property type="entry name" value="S-adenosyl-L-methionine-dependent methyltransferases"/>
    <property type="match status" value="1"/>
</dbReference>
<gene>
    <name evidence="2" type="ORF">CP982_35365</name>
</gene>
<dbReference type="InterPro" id="IPR013216">
    <property type="entry name" value="Methyltransf_11"/>
</dbReference>
<organism evidence="2 3">
    <name type="scientific">Streptomyces spectabilis</name>
    <dbReference type="NCBI Taxonomy" id="68270"/>
    <lineage>
        <taxon>Bacteria</taxon>
        <taxon>Bacillati</taxon>
        <taxon>Actinomycetota</taxon>
        <taxon>Actinomycetes</taxon>
        <taxon>Kitasatosporales</taxon>
        <taxon>Streptomycetaceae</taxon>
        <taxon>Streptomyces</taxon>
    </lineage>
</organism>
<evidence type="ECO:0000313" key="2">
    <source>
        <dbReference type="EMBL" id="QEV63335.1"/>
    </source>
</evidence>
<dbReference type="Pfam" id="PF08241">
    <property type="entry name" value="Methyltransf_11"/>
    <property type="match status" value="1"/>
</dbReference>
<sequence>MTAVSRECGVPFGSRSGRRGLPGRERTSSMTAVNAWLAEDYAQVNAPHIKTALAALERAGGALEKGGTFAEIGCGTGEVARAVAERGFEVWASDASPSMVAATRQRCAGLSVRAEVCPAEQLELPRGRFDLIHSSWVLHWLTGAEEPLRRMARALRPGGHLVLQWSGAQPRGDGAGMFGIVREVSGSAKWKGLLASAPPAMRDYPAEEVAEVLRDAGLELVDYDPAIVHALGGNGSLPSDAELAEMRRRYKLMGFATQADALGERVDEFVDEVLLAAFAAGKAGLHHARIVARRPE</sequence>
<proteinExistence type="predicted"/>
<dbReference type="Gene3D" id="3.40.50.150">
    <property type="entry name" value="Vaccinia Virus protein VP39"/>
    <property type="match status" value="1"/>
</dbReference>
<keyword evidence="2" id="KW-0808">Transferase</keyword>
<keyword evidence="2" id="KW-0489">Methyltransferase</keyword>
<dbReference type="EMBL" id="CP023690">
    <property type="protein sequence ID" value="QEV63335.1"/>
    <property type="molecule type" value="Genomic_DNA"/>
</dbReference>
<protein>
    <submittedName>
        <fullName evidence="2">Class I SAM-dependent methyltransferase</fullName>
    </submittedName>
</protein>
<dbReference type="Proteomes" id="UP000326505">
    <property type="component" value="Chromosome"/>
</dbReference>
<reference evidence="2 3" key="1">
    <citation type="submission" date="2017-09" db="EMBL/GenBank/DDBJ databases">
        <authorList>
            <person name="Lee N."/>
            <person name="Cho B.-K."/>
        </authorList>
    </citation>
    <scope>NUCLEOTIDE SEQUENCE [LARGE SCALE GENOMIC DNA]</scope>
    <source>
        <strain evidence="2 3">ATCC 27465</strain>
    </source>
</reference>
<dbReference type="AlphaFoldDB" id="A0A5P2XJR6"/>
<dbReference type="GO" id="GO:0008757">
    <property type="term" value="F:S-adenosylmethionine-dependent methyltransferase activity"/>
    <property type="evidence" value="ECO:0007669"/>
    <property type="project" value="InterPro"/>
</dbReference>